<keyword evidence="12" id="KW-1185">Reference proteome</keyword>
<evidence type="ECO:0000256" key="10">
    <source>
        <dbReference type="ARBA" id="ARBA00047707"/>
    </source>
</evidence>
<dbReference type="GO" id="GO:0009851">
    <property type="term" value="P:auxin biosynthetic process"/>
    <property type="evidence" value="ECO:0007669"/>
    <property type="project" value="UniProtKB-KW"/>
</dbReference>
<dbReference type="AlphaFoldDB" id="A0A6A6L7Q7"/>
<comment type="cofactor">
    <cofactor evidence="1">
        <name>FAD</name>
        <dbReference type="ChEBI" id="CHEBI:57692"/>
    </cofactor>
</comment>
<protein>
    <recommendedName>
        <fullName evidence="9">indole-3-pyruvate monooxygenase</fullName>
        <ecNumber evidence="9">1.14.13.168</ecNumber>
    </recommendedName>
</protein>
<dbReference type="Proteomes" id="UP000467840">
    <property type="component" value="Chromosome 18"/>
</dbReference>
<evidence type="ECO:0000313" key="12">
    <source>
        <dbReference type="Proteomes" id="UP000467840"/>
    </source>
</evidence>
<keyword evidence="7" id="KW-0560">Oxidoreductase</keyword>
<dbReference type="PIRSF" id="PIRSF000332">
    <property type="entry name" value="FMO"/>
    <property type="match status" value="1"/>
</dbReference>
<evidence type="ECO:0000256" key="9">
    <source>
        <dbReference type="ARBA" id="ARBA00039148"/>
    </source>
</evidence>
<dbReference type="GO" id="GO:0103075">
    <property type="term" value="F:indole-3-pyruvate monooxygenase activity"/>
    <property type="evidence" value="ECO:0007669"/>
    <property type="project" value="UniProtKB-EC"/>
</dbReference>
<keyword evidence="8" id="KW-0073">Auxin biosynthesis</keyword>
<evidence type="ECO:0000313" key="11">
    <source>
        <dbReference type="EMBL" id="KAF2296627.1"/>
    </source>
</evidence>
<evidence type="ECO:0000256" key="6">
    <source>
        <dbReference type="ARBA" id="ARBA00022857"/>
    </source>
</evidence>
<gene>
    <name evidence="11" type="ORF">GH714_000686</name>
</gene>
<dbReference type="SUPFAM" id="SSF51905">
    <property type="entry name" value="FAD/NAD(P)-binding domain"/>
    <property type="match status" value="2"/>
</dbReference>
<dbReference type="EMBL" id="JAAGAX010000012">
    <property type="protein sequence ID" value="KAF2296627.1"/>
    <property type="molecule type" value="Genomic_DNA"/>
</dbReference>
<sequence length="383" mass="42434">MEEVVVIVGAGPAGLATSACLNRLNIPNVVLEREDCYASLWRKRTYDRLKLHLAKQFCELPHLLYPSDTPTFIPKNGFISYLDKYVSYFGINIRYHRSVESAFFDEGAKKWCVVVENKALNVTEAYGAKFLVVASGENSEGLIPDDVPGLDSFEGNCLHSSEYENGEEFRGKDVLVVGCGNSGMEIAYDLYEHGANTAIVARSPVHVVTKEIVFLAMRMLEFLPCSAVDTIVLMLCKFKFGDISKYGLQRPKEGPFYLKEATGRSPTIDVGTIGKITSGEIQVFPSMTSINGKEITFENGKINSYDAIILATGFKSTVRNWLKGGNELFNDEGMPKRSFPNHWKGENGLYCAGFSRRGLMGISSDAKNIARDISFVMESQTPN</sequence>
<dbReference type="GO" id="GO:0050661">
    <property type="term" value="F:NADP binding"/>
    <property type="evidence" value="ECO:0007669"/>
    <property type="project" value="InterPro"/>
</dbReference>
<evidence type="ECO:0000256" key="2">
    <source>
        <dbReference type="ARBA" id="ARBA00004814"/>
    </source>
</evidence>
<comment type="caution">
    <text evidence="11">The sequence shown here is derived from an EMBL/GenBank/DDBJ whole genome shotgun (WGS) entry which is preliminary data.</text>
</comment>
<dbReference type="Gene3D" id="3.50.50.60">
    <property type="entry name" value="FAD/NAD(P)-binding domain"/>
    <property type="match status" value="1"/>
</dbReference>
<comment type="similarity">
    <text evidence="3">Belongs to the FMO family.</text>
</comment>
<dbReference type="EC" id="1.14.13.168" evidence="9"/>
<organism evidence="11 12">
    <name type="scientific">Hevea brasiliensis</name>
    <name type="common">Para rubber tree</name>
    <name type="synonym">Siphonia brasiliensis</name>
    <dbReference type="NCBI Taxonomy" id="3981"/>
    <lineage>
        <taxon>Eukaryota</taxon>
        <taxon>Viridiplantae</taxon>
        <taxon>Streptophyta</taxon>
        <taxon>Embryophyta</taxon>
        <taxon>Tracheophyta</taxon>
        <taxon>Spermatophyta</taxon>
        <taxon>Magnoliopsida</taxon>
        <taxon>eudicotyledons</taxon>
        <taxon>Gunneridae</taxon>
        <taxon>Pentapetalae</taxon>
        <taxon>rosids</taxon>
        <taxon>fabids</taxon>
        <taxon>Malpighiales</taxon>
        <taxon>Euphorbiaceae</taxon>
        <taxon>Crotonoideae</taxon>
        <taxon>Micrandreae</taxon>
        <taxon>Hevea</taxon>
    </lineage>
</organism>
<dbReference type="InterPro" id="IPR050982">
    <property type="entry name" value="Auxin_biosynth/cation_transpt"/>
</dbReference>
<evidence type="ECO:0000256" key="8">
    <source>
        <dbReference type="ARBA" id="ARBA00023070"/>
    </source>
</evidence>
<dbReference type="InterPro" id="IPR036188">
    <property type="entry name" value="FAD/NAD-bd_sf"/>
</dbReference>
<evidence type="ECO:0000256" key="4">
    <source>
        <dbReference type="ARBA" id="ARBA00022630"/>
    </source>
</evidence>
<keyword evidence="6" id="KW-0521">NADP</keyword>
<evidence type="ECO:0000256" key="7">
    <source>
        <dbReference type="ARBA" id="ARBA00023002"/>
    </source>
</evidence>
<dbReference type="Pfam" id="PF13738">
    <property type="entry name" value="Pyr_redox_3"/>
    <property type="match status" value="1"/>
</dbReference>
<reference evidence="11 12" key="1">
    <citation type="journal article" date="2020" name="Mol. Plant">
        <title>The Chromosome-Based Rubber Tree Genome Provides New Insights into Spurge Genome Evolution and Rubber Biosynthesis.</title>
        <authorList>
            <person name="Liu J."/>
            <person name="Shi C."/>
            <person name="Shi C.C."/>
            <person name="Li W."/>
            <person name="Zhang Q.J."/>
            <person name="Zhang Y."/>
            <person name="Li K."/>
            <person name="Lu H.F."/>
            <person name="Shi C."/>
            <person name="Zhu S.T."/>
            <person name="Xiao Z.Y."/>
            <person name="Nan H."/>
            <person name="Yue Y."/>
            <person name="Zhu X.G."/>
            <person name="Wu Y."/>
            <person name="Hong X.N."/>
            <person name="Fan G.Y."/>
            <person name="Tong Y."/>
            <person name="Zhang D."/>
            <person name="Mao C.L."/>
            <person name="Liu Y.L."/>
            <person name="Hao S.J."/>
            <person name="Liu W.Q."/>
            <person name="Lv M.Q."/>
            <person name="Zhang H.B."/>
            <person name="Liu Y."/>
            <person name="Hu-Tang G.R."/>
            <person name="Wang J.P."/>
            <person name="Wang J.H."/>
            <person name="Sun Y.H."/>
            <person name="Ni S.B."/>
            <person name="Chen W.B."/>
            <person name="Zhang X.C."/>
            <person name="Jiao Y.N."/>
            <person name="Eichler E.E."/>
            <person name="Li G.H."/>
            <person name="Liu X."/>
            <person name="Gao L.Z."/>
        </authorList>
    </citation>
    <scope>NUCLEOTIDE SEQUENCE [LARGE SCALE GENOMIC DNA]</scope>
    <source>
        <strain evidence="12">cv. GT1</strain>
        <tissue evidence="11">Leaf</tissue>
    </source>
</reference>
<evidence type="ECO:0000256" key="1">
    <source>
        <dbReference type="ARBA" id="ARBA00001974"/>
    </source>
</evidence>
<dbReference type="GO" id="GO:0050660">
    <property type="term" value="F:flavin adenine dinucleotide binding"/>
    <property type="evidence" value="ECO:0007669"/>
    <property type="project" value="InterPro"/>
</dbReference>
<dbReference type="PRINTS" id="PR00368">
    <property type="entry name" value="FADPNR"/>
</dbReference>
<proteinExistence type="inferred from homology"/>
<dbReference type="PANTHER" id="PTHR43539">
    <property type="entry name" value="FLAVIN-BINDING MONOOXYGENASE-LIKE PROTEIN (AFU_ORTHOLOGUE AFUA_4G09220)"/>
    <property type="match status" value="1"/>
</dbReference>
<evidence type="ECO:0000256" key="5">
    <source>
        <dbReference type="ARBA" id="ARBA00022827"/>
    </source>
</evidence>
<evidence type="ECO:0000256" key="3">
    <source>
        <dbReference type="ARBA" id="ARBA00009183"/>
    </source>
</evidence>
<dbReference type="PANTHER" id="PTHR43539:SF47">
    <property type="entry name" value="FLAVIN-CONTAINING MONOOXYGENASE"/>
    <property type="match status" value="1"/>
</dbReference>
<dbReference type="InterPro" id="IPR000960">
    <property type="entry name" value="Flavin_mOase"/>
</dbReference>
<keyword evidence="5" id="KW-0274">FAD</keyword>
<name>A0A6A6L7Q7_HEVBR</name>
<accession>A0A6A6L7Q7</accession>
<dbReference type="PRINTS" id="PR00469">
    <property type="entry name" value="PNDRDTASEII"/>
</dbReference>
<comment type="pathway">
    <text evidence="2">Plant hormone metabolism; auxin biosynthesis.</text>
</comment>
<comment type="catalytic activity">
    <reaction evidence="10">
        <text>indole-3-pyruvate + NADPH + O2 + H(+) = (indol-3-yl)acetate + CO2 + NADP(+) + H2O</text>
        <dbReference type="Rhea" id="RHEA:34331"/>
        <dbReference type="ChEBI" id="CHEBI:15377"/>
        <dbReference type="ChEBI" id="CHEBI:15378"/>
        <dbReference type="ChEBI" id="CHEBI:15379"/>
        <dbReference type="ChEBI" id="CHEBI:16526"/>
        <dbReference type="ChEBI" id="CHEBI:17640"/>
        <dbReference type="ChEBI" id="CHEBI:30854"/>
        <dbReference type="ChEBI" id="CHEBI:57783"/>
        <dbReference type="ChEBI" id="CHEBI:58349"/>
        <dbReference type="EC" id="1.14.13.168"/>
    </reaction>
</comment>
<keyword evidence="4" id="KW-0285">Flavoprotein</keyword>